<evidence type="ECO:0000256" key="3">
    <source>
        <dbReference type="ARBA" id="ARBA00000816"/>
    </source>
</evidence>
<evidence type="ECO:0000256" key="8">
    <source>
        <dbReference type="ARBA" id="ARBA00022679"/>
    </source>
</evidence>
<protein>
    <recommendedName>
        <fullName evidence="19">1-acyl-sn-glycerol-3-phosphate acyltransferase</fullName>
        <ecNumber evidence="19">2.3.1.51</ecNumber>
    </recommendedName>
</protein>
<evidence type="ECO:0000256" key="2">
    <source>
        <dbReference type="ARBA" id="ARBA00000300"/>
    </source>
</evidence>
<reference evidence="22 23" key="1">
    <citation type="submission" date="2014-04" db="EMBL/GenBank/DDBJ databases">
        <title>Genome evolution of avian class.</title>
        <authorList>
            <person name="Zhang G."/>
            <person name="Li C."/>
        </authorList>
    </citation>
    <scope>NUCLEOTIDE SEQUENCE [LARGE SCALE GENOMIC DNA]</scope>
    <source>
        <strain evidence="22">BGI_N320</strain>
    </source>
</reference>
<dbReference type="PANTHER" id="PTHR10434:SF65">
    <property type="entry name" value="1-ACYL-SN-GLYCEROL-3-PHOSPHATE ACYLTRANSFERASE ALPHA"/>
    <property type="match status" value="1"/>
</dbReference>
<evidence type="ECO:0000256" key="4">
    <source>
        <dbReference type="ARBA" id="ARBA00001783"/>
    </source>
</evidence>
<evidence type="ECO:0000256" key="5">
    <source>
        <dbReference type="ARBA" id="ARBA00004086"/>
    </source>
</evidence>
<dbReference type="Pfam" id="PF01553">
    <property type="entry name" value="Acyltransferase"/>
    <property type="match status" value="1"/>
</dbReference>
<dbReference type="EC" id="2.3.1.51" evidence="19"/>
<dbReference type="GO" id="GO:0005783">
    <property type="term" value="C:endoplasmic reticulum"/>
    <property type="evidence" value="ECO:0007669"/>
    <property type="project" value="TreeGrafter"/>
</dbReference>
<evidence type="ECO:0000256" key="16">
    <source>
        <dbReference type="ARBA" id="ARBA00049345"/>
    </source>
</evidence>
<comment type="catalytic activity">
    <reaction evidence="10">
        <text>1-hexadecanoyl-sn-glycero-3-phosphate + (9Z)-octadecenoyl-CoA = 1-hexadecanoyl-2-(9Z-octadecenoyl)-sn-glycero-3-phosphate + CoA</text>
        <dbReference type="Rhea" id="RHEA:33187"/>
        <dbReference type="ChEBI" id="CHEBI:57287"/>
        <dbReference type="ChEBI" id="CHEBI:57387"/>
        <dbReference type="ChEBI" id="CHEBI:57518"/>
        <dbReference type="ChEBI" id="CHEBI:64839"/>
    </reaction>
    <physiologicalReaction direction="left-to-right" evidence="10">
        <dbReference type="Rhea" id="RHEA:33188"/>
    </physiologicalReaction>
</comment>
<evidence type="ECO:0000259" key="21">
    <source>
        <dbReference type="SMART" id="SM00563"/>
    </source>
</evidence>
<dbReference type="SUPFAM" id="SSF69593">
    <property type="entry name" value="Glycerol-3-phosphate (1)-acyltransferase"/>
    <property type="match status" value="1"/>
</dbReference>
<comment type="similarity">
    <text evidence="7 19">Belongs to the 1-acyl-sn-glycerol-3-phosphate acyltransferase family.</text>
</comment>
<evidence type="ECO:0000256" key="20">
    <source>
        <dbReference type="SAM" id="Phobius"/>
    </source>
</evidence>
<dbReference type="GO" id="GO:0003841">
    <property type="term" value="F:1-acylglycerol-3-phosphate O-acyltransferase activity"/>
    <property type="evidence" value="ECO:0007669"/>
    <property type="project" value="UniProtKB-UniRule"/>
</dbReference>
<evidence type="ECO:0000256" key="12">
    <source>
        <dbReference type="ARBA" id="ARBA00048105"/>
    </source>
</evidence>
<keyword evidence="20" id="KW-0472">Membrane</keyword>
<dbReference type="PANTHER" id="PTHR10434">
    <property type="entry name" value="1-ACYL-SN-GLYCEROL-3-PHOSPHATE ACYLTRANSFERASE"/>
    <property type="match status" value="1"/>
</dbReference>
<dbReference type="CDD" id="cd07989">
    <property type="entry name" value="LPLAT_AGPAT-like"/>
    <property type="match status" value="1"/>
</dbReference>
<comment type="catalytic activity">
    <reaction evidence="12">
        <text>1-(6Z,9Z,12Z-octadecatrienoyl)-sn-glycero-3-phosphate + (9Z)-octadecenoyl-CoA = (6Z,9Z,12Z)-octadecatrienoyl-2-(9Z)-octadecenoyl-sn-glycero-3-phosphate + CoA</text>
        <dbReference type="Rhea" id="RHEA:37179"/>
        <dbReference type="ChEBI" id="CHEBI:57287"/>
        <dbReference type="ChEBI" id="CHEBI:57387"/>
        <dbReference type="ChEBI" id="CHEBI:74581"/>
        <dbReference type="ChEBI" id="CHEBI:74582"/>
    </reaction>
    <physiologicalReaction direction="left-to-right" evidence="12">
        <dbReference type="Rhea" id="RHEA:37180"/>
    </physiologicalReaction>
</comment>
<keyword evidence="19" id="KW-0594">Phospholipid biosynthesis</keyword>
<comment type="catalytic activity">
    <reaction evidence="13">
        <text>1-(9Z,12Z,15Z)-octadecatrienoyl-sn-glycero-3-phosphate + (9Z)-octadecenoyl-CoA = 1-(9Z,12Z,15Z)-octadecatrienoyl-2-(9Z)-octadecenoyl-sn-glycero-3-phosphate + CoA</text>
        <dbReference type="Rhea" id="RHEA:37139"/>
        <dbReference type="ChEBI" id="CHEBI:57287"/>
        <dbReference type="ChEBI" id="CHEBI:57387"/>
        <dbReference type="ChEBI" id="CHEBI:74549"/>
        <dbReference type="ChEBI" id="CHEBI:74550"/>
    </reaction>
    <physiologicalReaction direction="left-to-right" evidence="13">
        <dbReference type="Rhea" id="RHEA:37140"/>
    </physiologicalReaction>
</comment>
<evidence type="ECO:0000256" key="19">
    <source>
        <dbReference type="RuleBase" id="RU361267"/>
    </source>
</evidence>
<evidence type="ECO:0000256" key="10">
    <source>
        <dbReference type="ARBA" id="ARBA00047525"/>
    </source>
</evidence>
<feature type="transmembrane region" description="Helical" evidence="20">
    <location>
        <begin position="12"/>
        <end position="29"/>
    </location>
</feature>
<comment type="domain">
    <text evidence="19">The HXXXXD motif is essential for acyltransferase activity and may constitute the binding site for the phosphate moiety of the glycerol-3-phosphate.</text>
</comment>
<comment type="pathway">
    <text evidence="6">Phospholipid metabolism; CDP-diacylglycerol biosynthesis; CDP-diacylglycerol from sn-glycerol 3-phosphate: step 2/3.</text>
</comment>
<name>A0A091GQP1_BUCRH</name>
<comment type="function">
    <text evidence="5">Converts 1-acyl-sn-glycerol-3-phosphate (lysophosphatidic acid or LPA) into 1,2-diacyl-sn-glycerol-3-phosphate (phosphatidic acid or PA) by incorporating an acyl moiety at the sn-2 position of the glycerol backbone.</text>
</comment>
<comment type="catalytic activity">
    <reaction evidence="18">
        <text>1-(9Z-octadecenoyl)-sn-glycero-3-phosphate + (9Z)-octadecenoyl-CoA = 1,2-di-(9Z-octadecenoyl)-sn-glycero-3-phosphate + CoA</text>
        <dbReference type="Rhea" id="RHEA:37131"/>
        <dbReference type="ChEBI" id="CHEBI:57287"/>
        <dbReference type="ChEBI" id="CHEBI:57387"/>
        <dbReference type="ChEBI" id="CHEBI:74544"/>
        <dbReference type="ChEBI" id="CHEBI:74546"/>
    </reaction>
    <physiologicalReaction direction="left-to-right" evidence="18">
        <dbReference type="Rhea" id="RHEA:37132"/>
    </physiologicalReaction>
</comment>
<evidence type="ECO:0000256" key="11">
    <source>
        <dbReference type="ARBA" id="ARBA00047814"/>
    </source>
</evidence>
<dbReference type="InterPro" id="IPR004552">
    <property type="entry name" value="AGP_acyltrans"/>
</dbReference>
<evidence type="ECO:0000256" key="13">
    <source>
        <dbReference type="ARBA" id="ARBA00048293"/>
    </source>
</evidence>
<dbReference type="GO" id="GO:0006654">
    <property type="term" value="P:phosphatidic acid biosynthetic process"/>
    <property type="evidence" value="ECO:0007669"/>
    <property type="project" value="TreeGrafter"/>
</dbReference>
<keyword evidence="23" id="KW-1185">Reference proteome</keyword>
<keyword evidence="19" id="KW-0443">Lipid metabolism</keyword>
<keyword evidence="20" id="KW-0812">Transmembrane</keyword>
<evidence type="ECO:0000256" key="14">
    <source>
        <dbReference type="ARBA" id="ARBA00048956"/>
    </source>
</evidence>
<comment type="catalytic activity">
    <reaction evidence="11">
        <text>1-tetradecanoyl-sn-glycerol 3-phosphate + (9Z)-octadecenoyl-CoA = 1-tetradecanoyl-2-(9Z)-octadecenoyl-sn-glycero-3-phosphate + CoA</text>
        <dbReference type="Rhea" id="RHEA:37187"/>
        <dbReference type="ChEBI" id="CHEBI:57287"/>
        <dbReference type="ChEBI" id="CHEBI:57387"/>
        <dbReference type="ChEBI" id="CHEBI:72683"/>
        <dbReference type="ChEBI" id="CHEBI:74586"/>
    </reaction>
    <physiologicalReaction direction="left-to-right" evidence="11">
        <dbReference type="Rhea" id="RHEA:37188"/>
    </physiologicalReaction>
</comment>
<keyword evidence="9 19" id="KW-0012">Acyltransferase</keyword>
<proteinExistence type="inferred from homology"/>
<dbReference type="InterPro" id="IPR002123">
    <property type="entry name" value="Plipid/glycerol_acylTrfase"/>
</dbReference>
<comment type="catalytic activity">
    <reaction evidence="17">
        <text>1-eicosanoyl-sn-glycero-3-phosphate + (9Z)-octadecenoyl-CoA = 1-eicosanoyl-2-(9Z)-octadecenoyl-sn-glycero-3-phosphate + CoA</text>
        <dbReference type="Rhea" id="RHEA:37183"/>
        <dbReference type="ChEBI" id="CHEBI:57287"/>
        <dbReference type="ChEBI" id="CHEBI:57387"/>
        <dbReference type="ChEBI" id="CHEBI:74583"/>
        <dbReference type="ChEBI" id="CHEBI:74584"/>
    </reaction>
    <physiologicalReaction direction="left-to-right" evidence="17">
        <dbReference type="Rhea" id="RHEA:37184"/>
    </physiologicalReaction>
</comment>
<evidence type="ECO:0000313" key="22">
    <source>
        <dbReference type="EMBL" id="KFO85916.1"/>
    </source>
</evidence>
<evidence type="ECO:0000256" key="7">
    <source>
        <dbReference type="ARBA" id="ARBA00008655"/>
    </source>
</evidence>
<feature type="non-terminal residue" evidence="22">
    <location>
        <position position="235"/>
    </location>
</feature>
<comment type="catalytic activity">
    <reaction evidence="1">
        <text>(11Z)-octadecenoyl-CoA + 1-(9Z-octadecenoyl)-sn-glycero-3-phosphate = 1-(9Z)-octadecenoyl-2-(11Z)-octadecenoyl-sn-glycero-3-phosphate + CoA</text>
        <dbReference type="Rhea" id="RHEA:37603"/>
        <dbReference type="ChEBI" id="CHEBI:57287"/>
        <dbReference type="ChEBI" id="CHEBI:74544"/>
        <dbReference type="ChEBI" id="CHEBI:75121"/>
        <dbReference type="ChEBI" id="CHEBI:75122"/>
    </reaction>
    <physiologicalReaction direction="left-to-right" evidence="1">
        <dbReference type="Rhea" id="RHEA:37604"/>
    </physiologicalReaction>
</comment>
<sequence length="235" mass="26822">FHYFCKVALFNGWILLMATLLSPIVAFRGRSVENMKILRAVILPLKHICGIKIQVWGSEHLNIEEPYVIVCNHQASLDLMGMVEIIPDRCVPIAKKELKYMGTVGWACWLSGIIFIDRRRREDAINVISQMARTMRHENLRVLIFPEGTRNEEKSMLPFKRGAFHLAVQAQVPIFPMVISPYRDFFSSKDKKFTSGTCTIRILPKVETQGLSQKDVPELTETVRQAMADALAEMS</sequence>
<evidence type="ECO:0000256" key="18">
    <source>
        <dbReference type="ARBA" id="ARBA00049561"/>
    </source>
</evidence>
<dbReference type="Proteomes" id="UP000054064">
    <property type="component" value="Unassembled WGS sequence"/>
</dbReference>
<comment type="catalytic activity">
    <reaction evidence="14">
        <text>heptadecanoyl-CoA + 1-(9Z-octadecenoyl)-sn-glycero-3-phosphate = 1-(9Z)-octadecenoyl-2-heptadecanoyl-sn-glycero-3-phosphate + CoA</text>
        <dbReference type="Rhea" id="RHEA:37155"/>
        <dbReference type="ChEBI" id="CHEBI:57287"/>
        <dbReference type="ChEBI" id="CHEBI:74307"/>
        <dbReference type="ChEBI" id="CHEBI:74544"/>
        <dbReference type="ChEBI" id="CHEBI:74558"/>
    </reaction>
    <physiologicalReaction direction="left-to-right" evidence="14">
        <dbReference type="Rhea" id="RHEA:37156"/>
    </physiologicalReaction>
</comment>
<evidence type="ECO:0000256" key="9">
    <source>
        <dbReference type="ARBA" id="ARBA00023315"/>
    </source>
</evidence>
<dbReference type="NCBIfam" id="TIGR00530">
    <property type="entry name" value="AGP_acyltrn"/>
    <property type="match status" value="1"/>
</dbReference>
<dbReference type="AlphaFoldDB" id="A0A091GQP1"/>
<dbReference type="GO" id="GO:0016020">
    <property type="term" value="C:membrane"/>
    <property type="evidence" value="ECO:0007669"/>
    <property type="project" value="InterPro"/>
</dbReference>
<comment type="catalytic activity">
    <reaction evidence="2">
        <text>a 1-acyl-sn-glycero-3-phosphate + an acyl-CoA = a 1,2-diacyl-sn-glycero-3-phosphate + CoA</text>
        <dbReference type="Rhea" id="RHEA:19709"/>
        <dbReference type="ChEBI" id="CHEBI:57287"/>
        <dbReference type="ChEBI" id="CHEBI:57970"/>
        <dbReference type="ChEBI" id="CHEBI:58342"/>
        <dbReference type="ChEBI" id="CHEBI:58608"/>
        <dbReference type="EC" id="2.3.1.51"/>
    </reaction>
    <physiologicalReaction direction="left-to-right" evidence="2">
        <dbReference type="Rhea" id="RHEA:19710"/>
    </physiologicalReaction>
</comment>
<keyword evidence="20" id="KW-1133">Transmembrane helix</keyword>
<feature type="non-terminal residue" evidence="22">
    <location>
        <position position="1"/>
    </location>
</feature>
<evidence type="ECO:0000256" key="17">
    <source>
        <dbReference type="ARBA" id="ARBA00049491"/>
    </source>
</evidence>
<comment type="catalytic activity">
    <reaction evidence="3">
        <text>1-(9Z-octadecenoyl)-sn-glycero-3-phosphate + hexadecanoyl-CoA = 1-(9Z)-octadecenoyl-2-hexadecanoyl-sn-glycero-3-phosphate + CoA</text>
        <dbReference type="Rhea" id="RHEA:37143"/>
        <dbReference type="ChEBI" id="CHEBI:57287"/>
        <dbReference type="ChEBI" id="CHEBI:57379"/>
        <dbReference type="ChEBI" id="CHEBI:74544"/>
        <dbReference type="ChEBI" id="CHEBI:74551"/>
    </reaction>
    <physiologicalReaction direction="left-to-right" evidence="3">
        <dbReference type="Rhea" id="RHEA:37144"/>
    </physiologicalReaction>
</comment>
<evidence type="ECO:0000313" key="23">
    <source>
        <dbReference type="Proteomes" id="UP000054064"/>
    </source>
</evidence>
<dbReference type="SMART" id="SM00563">
    <property type="entry name" value="PlsC"/>
    <property type="match status" value="1"/>
</dbReference>
<keyword evidence="8 19" id="KW-0808">Transferase</keyword>
<organism evidence="22 23">
    <name type="scientific">Buceros rhinoceros silvestris</name>
    <dbReference type="NCBI Taxonomy" id="175836"/>
    <lineage>
        <taxon>Eukaryota</taxon>
        <taxon>Metazoa</taxon>
        <taxon>Chordata</taxon>
        <taxon>Craniata</taxon>
        <taxon>Vertebrata</taxon>
        <taxon>Euteleostomi</taxon>
        <taxon>Archelosauria</taxon>
        <taxon>Archosauria</taxon>
        <taxon>Dinosauria</taxon>
        <taxon>Saurischia</taxon>
        <taxon>Theropoda</taxon>
        <taxon>Coelurosauria</taxon>
        <taxon>Aves</taxon>
        <taxon>Neognathae</taxon>
        <taxon>Neoaves</taxon>
        <taxon>Telluraves</taxon>
        <taxon>Coraciimorphae</taxon>
        <taxon>Bucerotiformes</taxon>
        <taxon>Bucerotidae</taxon>
        <taxon>Buceros</taxon>
    </lineage>
</organism>
<comment type="catalytic activity">
    <reaction evidence="16">
        <text>1-(9Z-octadecenoyl)-sn-glycero-3-phosphate + (9Z,12Z)-octadecadienoyl-CoA = 1-(9Z)-octadecenoyl-2-(9Z,12Z)-octadecadienoyl-sn-glycero-3-phosphate + CoA</text>
        <dbReference type="Rhea" id="RHEA:37159"/>
        <dbReference type="ChEBI" id="CHEBI:57287"/>
        <dbReference type="ChEBI" id="CHEBI:57383"/>
        <dbReference type="ChEBI" id="CHEBI:74544"/>
        <dbReference type="ChEBI" id="CHEBI:74563"/>
    </reaction>
    <physiologicalReaction direction="left-to-right" evidence="16">
        <dbReference type="Rhea" id="RHEA:37160"/>
    </physiologicalReaction>
</comment>
<accession>A0A091GQP1</accession>
<evidence type="ECO:0000256" key="15">
    <source>
        <dbReference type="ARBA" id="ARBA00048973"/>
    </source>
</evidence>
<feature type="domain" description="Phospholipid/glycerol acyltransferase" evidence="21">
    <location>
        <begin position="67"/>
        <end position="182"/>
    </location>
</feature>
<comment type="catalytic activity">
    <reaction evidence="4">
        <text>1-(9Z-octadecenoyl)-sn-glycero-3-phosphate + tetradecanoyl-CoA = 1-(9Z)-octadecenoyl-2-tetradecanoyl-sn-glycero-3-phosphate + CoA</text>
        <dbReference type="Rhea" id="RHEA:37171"/>
        <dbReference type="ChEBI" id="CHEBI:57287"/>
        <dbReference type="ChEBI" id="CHEBI:57385"/>
        <dbReference type="ChEBI" id="CHEBI:74544"/>
        <dbReference type="ChEBI" id="CHEBI:74579"/>
    </reaction>
    <physiologicalReaction direction="left-to-right" evidence="4">
        <dbReference type="Rhea" id="RHEA:37172"/>
    </physiologicalReaction>
</comment>
<keyword evidence="19" id="KW-1208">Phospholipid metabolism</keyword>
<evidence type="ECO:0000256" key="6">
    <source>
        <dbReference type="ARBA" id="ARBA00004728"/>
    </source>
</evidence>
<gene>
    <name evidence="22" type="ORF">N320_04930</name>
</gene>
<dbReference type="EMBL" id="KL509311">
    <property type="protein sequence ID" value="KFO85916.1"/>
    <property type="molecule type" value="Genomic_DNA"/>
</dbReference>
<evidence type="ECO:0000256" key="1">
    <source>
        <dbReference type="ARBA" id="ARBA00000091"/>
    </source>
</evidence>
<keyword evidence="19" id="KW-0444">Lipid biosynthesis</keyword>
<comment type="catalytic activity">
    <reaction evidence="15">
        <text>pentadecanoyl-CoA + 1-(9Z-octadecenoyl)-sn-glycero-3-phosphate = 1-(9Z)-octadecenoyl-2-pentadecanoyl-sn-glycero-3-phosphate + CoA</text>
        <dbReference type="Rhea" id="RHEA:37175"/>
        <dbReference type="ChEBI" id="CHEBI:57287"/>
        <dbReference type="ChEBI" id="CHEBI:74309"/>
        <dbReference type="ChEBI" id="CHEBI:74544"/>
        <dbReference type="ChEBI" id="CHEBI:74578"/>
    </reaction>
    <physiologicalReaction direction="left-to-right" evidence="15">
        <dbReference type="Rhea" id="RHEA:37176"/>
    </physiologicalReaction>
</comment>